<dbReference type="HOGENOM" id="CLU_144805_3_1_5"/>
<name>F4QP38_9CAUL</name>
<dbReference type="InterPro" id="IPR038296">
    <property type="entry name" value="ParD_sf"/>
</dbReference>
<evidence type="ECO:0000256" key="1">
    <source>
        <dbReference type="ARBA" id="ARBA00008580"/>
    </source>
</evidence>
<dbReference type="InterPro" id="IPR022789">
    <property type="entry name" value="ParD"/>
</dbReference>
<dbReference type="eggNOG" id="COG3609">
    <property type="taxonomic scope" value="Bacteria"/>
</dbReference>
<dbReference type="PANTHER" id="PTHR36582">
    <property type="entry name" value="ANTITOXIN PARD"/>
    <property type="match status" value="1"/>
</dbReference>
<dbReference type="OrthoDB" id="9811310at2"/>
<keyword evidence="4" id="KW-1185">Reference proteome</keyword>
<comment type="similarity">
    <text evidence="1">Belongs to the ParD antitoxin family.</text>
</comment>
<evidence type="ECO:0000313" key="3">
    <source>
        <dbReference type="EMBL" id="EGF91096.1"/>
    </source>
</evidence>
<dbReference type="InterPro" id="IPR010985">
    <property type="entry name" value="Ribbon_hlx_hlx"/>
</dbReference>
<dbReference type="PANTHER" id="PTHR36582:SF2">
    <property type="entry name" value="ANTITOXIN PARD"/>
    <property type="match status" value="1"/>
</dbReference>
<dbReference type="EMBL" id="GL883078">
    <property type="protein sequence ID" value="EGF91096.1"/>
    <property type="molecule type" value="Genomic_DNA"/>
</dbReference>
<dbReference type="AlphaFoldDB" id="F4QP38"/>
<proteinExistence type="inferred from homology"/>
<dbReference type="CDD" id="cd22231">
    <property type="entry name" value="RHH_NikR_HicB-like"/>
    <property type="match status" value="1"/>
</dbReference>
<reference evidence="4" key="1">
    <citation type="submission" date="2011-03" db="EMBL/GenBank/DDBJ databases">
        <title>Draft genome sequence of Brevundimonas diminuta.</title>
        <authorList>
            <person name="Brown P.J.B."/>
            <person name="Buechlein A."/>
            <person name="Hemmerich C."/>
            <person name="Brun Y.V."/>
        </authorList>
    </citation>
    <scope>NUCLEOTIDE SEQUENCE [LARGE SCALE GENOMIC DNA]</scope>
    <source>
        <strain evidence="4">C19</strain>
    </source>
</reference>
<evidence type="ECO:0000256" key="2">
    <source>
        <dbReference type="ARBA" id="ARBA00022649"/>
    </source>
</evidence>
<dbReference type="NCBIfam" id="TIGR02606">
    <property type="entry name" value="antidote_CC2985"/>
    <property type="match status" value="1"/>
</dbReference>
<dbReference type="GO" id="GO:0006355">
    <property type="term" value="P:regulation of DNA-templated transcription"/>
    <property type="evidence" value="ECO:0007669"/>
    <property type="project" value="InterPro"/>
</dbReference>
<dbReference type="RefSeq" id="WP_006273284.1">
    <property type="nucleotide sequence ID" value="NZ_GL883078.1"/>
</dbReference>
<gene>
    <name evidence="3" type="ORF">ABI_25100</name>
</gene>
<sequence>MATMNISLPDQMKDWVESRSGDGRYANSSDYVRDLIRRDQERAEKIAAMQVKITEGINSGISPHSFDEIMAIARRRADELGLTKP</sequence>
<dbReference type="STRING" id="715226.ABI_25100"/>
<protein>
    <submittedName>
        <fullName evidence="3">CopG/Arc/MetJ family transcriptional regulator</fullName>
    </submittedName>
</protein>
<dbReference type="Gene3D" id="6.10.10.120">
    <property type="entry name" value="Antitoxin ParD1-like"/>
    <property type="match status" value="1"/>
</dbReference>
<organism evidence="3 4">
    <name type="scientific">Asticcacaulis biprosthecium C19</name>
    <dbReference type="NCBI Taxonomy" id="715226"/>
    <lineage>
        <taxon>Bacteria</taxon>
        <taxon>Pseudomonadati</taxon>
        <taxon>Pseudomonadota</taxon>
        <taxon>Alphaproteobacteria</taxon>
        <taxon>Caulobacterales</taxon>
        <taxon>Caulobacteraceae</taxon>
        <taxon>Asticcacaulis</taxon>
    </lineage>
</organism>
<dbReference type="Proteomes" id="UP000006512">
    <property type="component" value="Unassembled WGS sequence"/>
</dbReference>
<dbReference type="Pfam" id="PF03693">
    <property type="entry name" value="ParD_antitoxin"/>
    <property type="match status" value="1"/>
</dbReference>
<evidence type="ECO:0000313" key="4">
    <source>
        <dbReference type="Proteomes" id="UP000006512"/>
    </source>
</evidence>
<dbReference type="SUPFAM" id="SSF47598">
    <property type="entry name" value="Ribbon-helix-helix"/>
    <property type="match status" value="1"/>
</dbReference>
<keyword evidence="2" id="KW-1277">Toxin-antitoxin system</keyword>
<accession>F4QP38</accession>